<organism evidence="1 2">
    <name type="scientific">Stegodyphus mimosarum</name>
    <name type="common">African social velvet spider</name>
    <dbReference type="NCBI Taxonomy" id="407821"/>
    <lineage>
        <taxon>Eukaryota</taxon>
        <taxon>Metazoa</taxon>
        <taxon>Ecdysozoa</taxon>
        <taxon>Arthropoda</taxon>
        <taxon>Chelicerata</taxon>
        <taxon>Arachnida</taxon>
        <taxon>Araneae</taxon>
        <taxon>Araneomorphae</taxon>
        <taxon>Entelegynae</taxon>
        <taxon>Eresoidea</taxon>
        <taxon>Eresidae</taxon>
        <taxon>Stegodyphus</taxon>
    </lineage>
</organism>
<name>A0A087T5P7_STEMI</name>
<evidence type="ECO:0000313" key="2">
    <source>
        <dbReference type="Proteomes" id="UP000054359"/>
    </source>
</evidence>
<protein>
    <submittedName>
        <fullName evidence="1">Uncharacterized protein</fullName>
    </submittedName>
</protein>
<gene>
    <name evidence="1" type="ORF">X975_01602</name>
</gene>
<keyword evidence="2" id="KW-1185">Reference proteome</keyword>
<sequence>MLFYLVHQACSTIFPARYCCKQPIFHRQLSVVLKMDHFYYVSLANRRMFARRGRALP</sequence>
<dbReference type="EMBL" id="KK113547">
    <property type="protein sequence ID" value="KFM60436.1"/>
    <property type="molecule type" value="Genomic_DNA"/>
</dbReference>
<evidence type="ECO:0000313" key="1">
    <source>
        <dbReference type="EMBL" id="KFM60436.1"/>
    </source>
</evidence>
<dbReference type="Proteomes" id="UP000054359">
    <property type="component" value="Unassembled WGS sequence"/>
</dbReference>
<dbReference type="AlphaFoldDB" id="A0A087T5P7"/>
<reference evidence="1 2" key="1">
    <citation type="submission" date="2013-11" db="EMBL/GenBank/DDBJ databases">
        <title>Genome sequencing of Stegodyphus mimosarum.</title>
        <authorList>
            <person name="Bechsgaard J."/>
        </authorList>
    </citation>
    <scope>NUCLEOTIDE SEQUENCE [LARGE SCALE GENOMIC DNA]</scope>
</reference>
<feature type="non-terminal residue" evidence="1">
    <location>
        <position position="57"/>
    </location>
</feature>
<accession>A0A087T5P7</accession>
<proteinExistence type="predicted"/>